<dbReference type="SUPFAM" id="SSF50998">
    <property type="entry name" value="Quinoprotein alcohol dehydrogenase-like"/>
    <property type="match status" value="1"/>
</dbReference>
<organism evidence="2">
    <name type="scientific">Naegleria gruberi</name>
    <name type="common">Amoeba</name>
    <dbReference type="NCBI Taxonomy" id="5762"/>
    <lineage>
        <taxon>Eukaryota</taxon>
        <taxon>Discoba</taxon>
        <taxon>Heterolobosea</taxon>
        <taxon>Tetramitia</taxon>
        <taxon>Eutetramitia</taxon>
        <taxon>Vahlkampfiidae</taxon>
        <taxon>Naegleria</taxon>
    </lineage>
</organism>
<gene>
    <name evidence="1" type="ORF">NAEGRDRAFT_74298</name>
</gene>
<sequence>MSHSFQDLSFNFPTPTNLFQLFSNHINLKSYNPTLTFQSYHTIKSFRAYARIAPSRSSPYPSYHIGVCPQFSWIILLISLQGKITIAFVDLKTNLLIKVVRLGSGNVLCAAFSQIDDSRIGTDLYLFEYDFNLYKYDLESIFNFKPNTSFFTFVKSPPETPQPIWKVSSHINNNREIYKGTTLNIVKMEENFTLMLCDGSHFAYYSIIDGSLIKIDSNEKEMQLNIKSIQDGTILSENDRIIYLNNQNELCWIELKTLKITHKAKLDFEPKYGTLIRVDEFSRQIILCEGVGHFSVVNWDGKLVKTFQVPPNSQPKNEPLMGYLSKHYYCSPVIYQKSGELFYCHEYILARIK</sequence>
<dbReference type="VEuPathDB" id="AmoebaDB:NAEGRDRAFT_74298"/>
<dbReference type="EMBL" id="GG738912">
    <property type="protein sequence ID" value="EFC38045.1"/>
    <property type="molecule type" value="Genomic_DNA"/>
</dbReference>
<evidence type="ECO:0000313" key="1">
    <source>
        <dbReference type="EMBL" id="EFC38045.1"/>
    </source>
</evidence>
<evidence type="ECO:0000313" key="2">
    <source>
        <dbReference type="Proteomes" id="UP000006671"/>
    </source>
</evidence>
<keyword evidence="2" id="KW-1185">Reference proteome</keyword>
<dbReference type="GeneID" id="8857934"/>
<dbReference type="InterPro" id="IPR011047">
    <property type="entry name" value="Quinoprotein_ADH-like_sf"/>
</dbReference>
<dbReference type="InParanoid" id="D2VYZ5"/>
<name>D2VYZ5_NAEGR</name>
<proteinExistence type="predicted"/>
<dbReference type="Proteomes" id="UP000006671">
    <property type="component" value="Unassembled WGS sequence"/>
</dbReference>
<dbReference type="KEGG" id="ngr:NAEGRDRAFT_74298"/>
<accession>D2VYZ5</accession>
<reference evidence="1 2" key="1">
    <citation type="journal article" date="2010" name="Cell">
        <title>The genome of Naegleria gruberi illuminates early eukaryotic versatility.</title>
        <authorList>
            <person name="Fritz-Laylin L.K."/>
            <person name="Prochnik S.E."/>
            <person name="Ginger M.L."/>
            <person name="Dacks J.B."/>
            <person name="Carpenter M.L."/>
            <person name="Field M.C."/>
            <person name="Kuo A."/>
            <person name="Paredez A."/>
            <person name="Chapman J."/>
            <person name="Pham J."/>
            <person name="Shu S."/>
            <person name="Neupane R."/>
            <person name="Cipriano M."/>
            <person name="Mancuso J."/>
            <person name="Tu H."/>
            <person name="Salamov A."/>
            <person name="Lindquist E."/>
            <person name="Shapiro H."/>
            <person name="Lucas S."/>
            <person name="Grigoriev I.V."/>
            <person name="Cande W.Z."/>
            <person name="Fulton C."/>
            <person name="Rokhsar D.S."/>
            <person name="Dawson S.C."/>
        </authorList>
    </citation>
    <scope>NUCLEOTIDE SEQUENCE [LARGE SCALE GENOMIC DNA]</scope>
    <source>
        <strain evidence="1 2">NEG-M</strain>
    </source>
</reference>
<protein>
    <submittedName>
        <fullName evidence="1">Predicted protein</fullName>
    </submittedName>
</protein>
<dbReference type="RefSeq" id="XP_002670789.1">
    <property type="nucleotide sequence ID" value="XM_002670743.1"/>
</dbReference>
<dbReference type="AlphaFoldDB" id="D2VYZ5"/>